<evidence type="ECO:0000313" key="2">
    <source>
        <dbReference type="Proteomes" id="UP000295985"/>
    </source>
</evidence>
<gene>
    <name evidence="1" type="ORF">DDT54_15855</name>
</gene>
<sequence>MCYAALTWISMSHLILQKQKCPVNRALRLLTKSPASRRYPGLPYRGALRRLTPLRPLATLSLITGFVNGLNALKTGRCGSRWNRVEIILGSEC</sequence>
<evidence type="ECO:0000313" key="1">
    <source>
        <dbReference type="EMBL" id="PWC23307.1"/>
    </source>
</evidence>
<accession>A0A2U1UNU8</accession>
<comment type="caution">
    <text evidence="1">The sequence shown here is derived from an EMBL/GenBank/DDBJ whole genome shotgun (WGS) entry which is preliminary data.</text>
</comment>
<protein>
    <submittedName>
        <fullName evidence="1">Uncharacterized protein</fullName>
    </submittedName>
</protein>
<dbReference type="Proteomes" id="UP000295985">
    <property type="component" value="Unassembled WGS sequence"/>
</dbReference>
<proteinExistence type="predicted"/>
<dbReference type="EMBL" id="QDKK01000026">
    <property type="protein sequence ID" value="PWC23307.1"/>
    <property type="molecule type" value="Genomic_DNA"/>
</dbReference>
<reference evidence="1 2" key="1">
    <citation type="submission" date="2018-04" db="EMBL/GenBank/DDBJ databases">
        <title>Brenneria corticis sp.nov.</title>
        <authorList>
            <person name="Li Y."/>
        </authorList>
    </citation>
    <scope>NUCLEOTIDE SEQUENCE [LARGE SCALE GENOMIC DNA]</scope>
    <source>
        <strain evidence="1 2">LMG 2694</strain>
    </source>
</reference>
<dbReference type="AlphaFoldDB" id="A0A2U1UNU8"/>
<organism evidence="1 2">
    <name type="scientific">Brenneria nigrifluens DSM 30175 = ATCC 13028</name>
    <dbReference type="NCBI Taxonomy" id="1121120"/>
    <lineage>
        <taxon>Bacteria</taxon>
        <taxon>Pseudomonadati</taxon>
        <taxon>Pseudomonadota</taxon>
        <taxon>Gammaproteobacteria</taxon>
        <taxon>Enterobacterales</taxon>
        <taxon>Pectobacteriaceae</taxon>
        <taxon>Brenneria</taxon>
    </lineage>
</organism>
<name>A0A2U1UNU8_9GAMM</name>